<name>A0A0A8ZPZ8_ARUDO</name>
<dbReference type="PANTHER" id="PTHR34145">
    <property type="entry name" value="OS02G0105600 PROTEIN"/>
    <property type="match status" value="1"/>
</dbReference>
<proteinExistence type="predicted"/>
<organism evidence="1">
    <name type="scientific">Arundo donax</name>
    <name type="common">Giant reed</name>
    <name type="synonym">Donax arundinaceus</name>
    <dbReference type="NCBI Taxonomy" id="35708"/>
    <lineage>
        <taxon>Eukaryota</taxon>
        <taxon>Viridiplantae</taxon>
        <taxon>Streptophyta</taxon>
        <taxon>Embryophyta</taxon>
        <taxon>Tracheophyta</taxon>
        <taxon>Spermatophyta</taxon>
        <taxon>Magnoliopsida</taxon>
        <taxon>Liliopsida</taxon>
        <taxon>Poales</taxon>
        <taxon>Poaceae</taxon>
        <taxon>PACMAD clade</taxon>
        <taxon>Arundinoideae</taxon>
        <taxon>Arundineae</taxon>
        <taxon>Arundo</taxon>
    </lineage>
</organism>
<sequence length="108" mass="12333">MKCNHRRYFEKDGELRSLPPCPHSHLNTVSITGFYGRKDQLELTLHILRNAAVLKAMKIVSRAKALEPGEWHVGSPQRSADGYRAALEFVRKEDHTNVVDILDYMEAS</sequence>
<reference evidence="1" key="2">
    <citation type="journal article" date="2015" name="Data Brief">
        <title>Shoot transcriptome of the giant reed, Arundo donax.</title>
        <authorList>
            <person name="Barrero R.A."/>
            <person name="Guerrero F.D."/>
            <person name="Moolhuijzen P."/>
            <person name="Goolsby J.A."/>
            <person name="Tidwell J."/>
            <person name="Bellgard S.E."/>
            <person name="Bellgard M.I."/>
        </authorList>
    </citation>
    <scope>NUCLEOTIDE SEQUENCE</scope>
    <source>
        <tissue evidence="1">Shoot tissue taken approximately 20 cm above the soil surface</tissue>
    </source>
</reference>
<reference evidence="1" key="1">
    <citation type="submission" date="2014-09" db="EMBL/GenBank/DDBJ databases">
        <authorList>
            <person name="Magalhaes I.L.F."/>
            <person name="Oliveira U."/>
            <person name="Santos F.R."/>
            <person name="Vidigal T.H.D.A."/>
            <person name="Brescovit A.D."/>
            <person name="Santos A.J."/>
        </authorList>
    </citation>
    <scope>NUCLEOTIDE SEQUENCE</scope>
    <source>
        <tissue evidence="1">Shoot tissue taken approximately 20 cm above the soil surface</tissue>
    </source>
</reference>
<dbReference type="Pfam" id="PF08387">
    <property type="entry name" value="FBD"/>
    <property type="match status" value="1"/>
</dbReference>
<protein>
    <submittedName>
        <fullName evidence="1">Uncharacterized protein</fullName>
    </submittedName>
</protein>
<dbReference type="InterPro" id="IPR053772">
    <property type="entry name" value="At1g61320/At1g61330-like"/>
</dbReference>
<evidence type="ECO:0000313" key="1">
    <source>
        <dbReference type="EMBL" id="JAD36912.1"/>
    </source>
</evidence>
<dbReference type="InterPro" id="IPR006566">
    <property type="entry name" value="FBD"/>
</dbReference>
<dbReference type="EMBL" id="GBRH01260983">
    <property type="protein sequence ID" value="JAD36912.1"/>
    <property type="molecule type" value="Transcribed_RNA"/>
</dbReference>
<accession>A0A0A8ZPZ8</accession>
<dbReference type="AlphaFoldDB" id="A0A0A8ZPZ8"/>
<dbReference type="PANTHER" id="PTHR34145:SF61">
    <property type="entry name" value="OS07G0161500 PROTEIN"/>
    <property type="match status" value="1"/>
</dbReference>